<dbReference type="GO" id="GO:0004497">
    <property type="term" value="F:monooxygenase activity"/>
    <property type="evidence" value="ECO:0007669"/>
    <property type="project" value="InterPro"/>
</dbReference>
<dbReference type="InterPro" id="IPR050816">
    <property type="entry name" value="Flavin-dep_Halogenase_NPB"/>
</dbReference>
<accession>A0AA37T1X0</accession>
<dbReference type="InterPro" id="IPR036188">
    <property type="entry name" value="FAD/NAD-bd_sf"/>
</dbReference>
<dbReference type="PANTHER" id="PTHR43747">
    <property type="entry name" value="FAD-BINDING PROTEIN"/>
    <property type="match status" value="1"/>
</dbReference>
<protein>
    <submittedName>
        <fullName evidence="1">Tryptophan halogenase</fullName>
    </submittedName>
</protein>
<dbReference type="RefSeq" id="WP_232594463.1">
    <property type="nucleotide sequence ID" value="NZ_BSPD01000027.1"/>
</dbReference>
<evidence type="ECO:0000313" key="2">
    <source>
        <dbReference type="Proteomes" id="UP001156870"/>
    </source>
</evidence>
<dbReference type="Gene3D" id="3.50.50.60">
    <property type="entry name" value="FAD/NAD(P)-binding domain"/>
    <property type="match status" value="1"/>
</dbReference>
<organism evidence="1 2">
    <name type="scientific">Marinibactrum halimedae</name>
    <dbReference type="NCBI Taxonomy" id="1444977"/>
    <lineage>
        <taxon>Bacteria</taxon>
        <taxon>Pseudomonadati</taxon>
        <taxon>Pseudomonadota</taxon>
        <taxon>Gammaproteobacteria</taxon>
        <taxon>Cellvibrionales</taxon>
        <taxon>Cellvibrionaceae</taxon>
        <taxon>Marinibactrum</taxon>
    </lineage>
</organism>
<dbReference type="InterPro" id="IPR006905">
    <property type="entry name" value="Flavin_halogenase"/>
</dbReference>
<proteinExistence type="predicted"/>
<dbReference type="EMBL" id="BSPD01000027">
    <property type="protein sequence ID" value="GLS25274.1"/>
    <property type="molecule type" value="Genomic_DNA"/>
</dbReference>
<name>A0AA37T1X0_9GAMM</name>
<dbReference type="SUPFAM" id="SSF51905">
    <property type="entry name" value="FAD/NAD(P)-binding domain"/>
    <property type="match status" value="1"/>
</dbReference>
<reference evidence="1 2" key="1">
    <citation type="journal article" date="2014" name="Int. J. Syst. Evol. Microbiol.">
        <title>Complete genome sequence of Corynebacterium casei LMG S-19264T (=DSM 44701T), isolated from a smear-ripened cheese.</title>
        <authorList>
            <consortium name="US DOE Joint Genome Institute (JGI-PGF)"/>
            <person name="Walter F."/>
            <person name="Albersmeier A."/>
            <person name="Kalinowski J."/>
            <person name="Ruckert C."/>
        </authorList>
    </citation>
    <scope>NUCLEOTIDE SEQUENCE [LARGE SCALE GENOMIC DNA]</scope>
    <source>
        <strain evidence="1 2">NBRC 110095</strain>
    </source>
</reference>
<dbReference type="Proteomes" id="UP001156870">
    <property type="component" value="Unassembled WGS sequence"/>
</dbReference>
<keyword evidence="2" id="KW-1185">Reference proteome</keyword>
<gene>
    <name evidence="1" type="ORF">GCM10007877_09880</name>
</gene>
<comment type="caution">
    <text evidence="1">The sequence shown here is derived from an EMBL/GenBank/DDBJ whole genome shotgun (WGS) entry which is preliminary data.</text>
</comment>
<dbReference type="Pfam" id="PF04820">
    <property type="entry name" value="Trp_halogenase"/>
    <property type="match status" value="1"/>
</dbReference>
<sequence>MKEAVFNNACHFPKNNNLQDKKMSATTATRISTTAPTNNANLTNNNNPTNNVNLTNNNNPTNHSKPITENPHKYSVKTIYPTVKNVVIVGGGTSGWITAATLVKLLGHSIAITLIESEQIGTIGVGEATIPPIVTLNNALGISETDFMKKTQATIKLGIEFNHWGKPGQSYMHAFGNIGQDFAFCSFHHLWNKARLNGDTRSFWQYSLNYQAAKHHKFTHLTRIPHTELKGLVSAYHFDAGLYAGYLSNFCQQRGVQRKEGKVIGTTQQKDNGYIQTLHLESGETIEGDLFIDCTGFRGQLIHNTLGVAYENWQHWLPCDRAIAIPSERLKSLPPYTQANAHTAGWQWKIPLQHRTGNGIVYSDNHLSEDQAYAHLMAHLPSKPIAEPKALRFTTGRRKQAWFKNCIAIGLASGFLEPLESTSIHLVQSAAIRLVKHFPHRGIQDASVSIYNAQTQKEIEHIRDFLILHYHANQREGSDFWRDCQHMDIPDSLKMKIENFTSTGNIFTESDDLFLPIAWQQVMIGQNLLPKDYHPATGHFSSQQHQQLLDSLEQLIKSLAERLPDHEEFLNQLSPNSITAV</sequence>
<evidence type="ECO:0000313" key="1">
    <source>
        <dbReference type="EMBL" id="GLS25274.1"/>
    </source>
</evidence>
<dbReference type="AlphaFoldDB" id="A0AA37T1X0"/>
<dbReference type="PANTHER" id="PTHR43747:SF4">
    <property type="entry name" value="FLAVIN-DEPENDENT TRYPTOPHAN HALOGENASE"/>
    <property type="match status" value="1"/>
</dbReference>